<sequence length="312" mass="34394">MMIQAISGELGMIERLQRSEFSGYVHSVFDKTINVMCLENGELYTLACHRVDNAPNTLVIDVNSFGELGINMNDSVQVAHNRINIGSKLVIAMDHAKLWESIVPSYPTDVELLKKNVAKMNRHMDMHGTRGGMKKPLPSHRMFEEAVSSMLLERSEMLLTALLRHEMSTAFDMAVRLVGLGPGLTPSGDDFLVGLFTIFNMPNSPCSEWTDFSARVVQEAQGLTNEISYMAMKKASLGRVRESILGLLHALIAGSQEELLLALDRVLNIGSSSGTDIATGLVRGLEINIHRGGKICLPKLSSNKARILIPYR</sequence>
<accession>A0A1T2X0Z5</accession>
<dbReference type="InterPro" id="IPR021530">
    <property type="entry name" value="AllH-like"/>
</dbReference>
<dbReference type="Pfam" id="PF11392">
    <property type="entry name" value="AllH"/>
    <property type="match status" value="1"/>
</dbReference>
<dbReference type="Proteomes" id="UP000190188">
    <property type="component" value="Unassembled WGS sequence"/>
</dbReference>
<name>A0A1T2X0Z5_9BACL</name>
<dbReference type="AlphaFoldDB" id="A0A1T2X0Z5"/>
<dbReference type="STRING" id="1324314.BVG16_28305"/>
<keyword evidence="2" id="KW-1185">Reference proteome</keyword>
<proteinExistence type="predicted"/>
<gene>
    <name evidence="1" type="ORF">BVG16_28305</name>
</gene>
<evidence type="ECO:0000313" key="1">
    <source>
        <dbReference type="EMBL" id="OPA73569.1"/>
    </source>
</evidence>
<organism evidence="1 2">
    <name type="scientific">Paenibacillus selenitireducens</name>
    <dbReference type="NCBI Taxonomy" id="1324314"/>
    <lineage>
        <taxon>Bacteria</taxon>
        <taxon>Bacillati</taxon>
        <taxon>Bacillota</taxon>
        <taxon>Bacilli</taxon>
        <taxon>Bacillales</taxon>
        <taxon>Paenibacillaceae</taxon>
        <taxon>Paenibacillus</taxon>
    </lineage>
</organism>
<dbReference type="EMBL" id="MSZX01000016">
    <property type="protein sequence ID" value="OPA73569.1"/>
    <property type="molecule type" value="Genomic_DNA"/>
</dbReference>
<comment type="caution">
    <text evidence="1">The sequence shown here is derived from an EMBL/GenBank/DDBJ whole genome shotgun (WGS) entry which is preliminary data.</text>
</comment>
<evidence type="ECO:0000313" key="2">
    <source>
        <dbReference type="Proteomes" id="UP000190188"/>
    </source>
</evidence>
<reference evidence="1 2" key="1">
    <citation type="submission" date="2017-01" db="EMBL/GenBank/DDBJ databases">
        <title>Genome analysis of Paenibacillus selenitrireducens ES3-24.</title>
        <authorList>
            <person name="Xu D."/>
            <person name="Yao R."/>
            <person name="Zheng S."/>
        </authorList>
    </citation>
    <scope>NUCLEOTIDE SEQUENCE [LARGE SCALE GENOMIC DNA]</scope>
    <source>
        <strain evidence="1 2">ES3-24</strain>
    </source>
</reference>
<evidence type="ECO:0008006" key="3">
    <source>
        <dbReference type="Google" id="ProtNLM"/>
    </source>
</evidence>
<protein>
    <recommendedName>
        <fullName evidence="3">DUF2877 domain-containing protein</fullName>
    </recommendedName>
</protein>